<evidence type="ECO:0000256" key="7">
    <source>
        <dbReference type="ARBA" id="ARBA00023136"/>
    </source>
</evidence>
<dbReference type="Pfam" id="PF25539">
    <property type="entry name" value="Bestrophin_2"/>
    <property type="match status" value="1"/>
</dbReference>
<accession>A0A6F8TGE8</accession>
<organism evidence="10">
    <name type="scientific">Acinetobacter baumannii</name>
    <dbReference type="NCBI Taxonomy" id="470"/>
    <lineage>
        <taxon>Bacteria</taxon>
        <taxon>Pseudomonadati</taxon>
        <taxon>Pseudomonadota</taxon>
        <taxon>Gammaproteobacteria</taxon>
        <taxon>Moraxellales</taxon>
        <taxon>Moraxellaceae</taxon>
        <taxon>Acinetobacter</taxon>
        <taxon>Acinetobacter calcoaceticus/baumannii complex</taxon>
    </lineage>
</organism>
<evidence type="ECO:0000256" key="9">
    <source>
        <dbReference type="SAM" id="Phobius"/>
    </source>
</evidence>
<gene>
    <name evidence="10" type="ORF">ATCC19606_18480</name>
</gene>
<evidence type="ECO:0000256" key="8">
    <source>
        <dbReference type="ARBA" id="ARBA00034708"/>
    </source>
</evidence>
<comment type="subcellular location">
    <subcellularLocation>
        <location evidence="1">Cell membrane</location>
        <topology evidence="1">Multi-pass membrane protein</topology>
    </subcellularLocation>
</comment>
<feature type="transmembrane region" description="Helical" evidence="9">
    <location>
        <begin position="211"/>
        <end position="230"/>
    </location>
</feature>
<evidence type="ECO:0000256" key="1">
    <source>
        <dbReference type="ARBA" id="ARBA00004651"/>
    </source>
</evidence>
<dbReference type="GO" id="GO:0005254">
    <property type="term" value="F:chloride channel activity"/>
    <property type="evidence" value="ECO:0007669"/>
    <property type="project" value="InterPro"/>
</dbReference>
<keyword evidence="5 9" id="KW-1133">Transmembrane helix</keyword>
<sequence>MIVRDKSNVFKLLFAWKGTILPKVLPALSFVVLISACVVWLSYYHWIQIPTVPAIGFTIFGVILSICTGFRNNACYDRWWEGRKLWGALIANARHIVRDSHILSNEQREHLIHQVLIFSNLLRDRLRQQTVEPTKFLEHAYLNNSSLNYLNEHINAPQFVLENIQKDLVKILKDGEISDIIYSTLNRHIVELGNIQAGCDRIAGTPLPYSYSVLLHRAVYCFCFILPFSLEAALGIWTPLIVGLIAYMFLGLDALSAQIEEPFGLQENDLPLDSIVRLIERESLSSLGQPLPPLLKPKTTIYFNKKERIIALFYRLKCLFMDVQ</sequence>
<evidence type="ECO:0000313" key="10">
    <source>
        <dbReference type="EMBL" id="BCA99512.1"/>
    </source>
</evidence>
<keyword evidence="7 9" id="KW-0472">Membrane</keyword>
<evidence type="ECO:0000256" key="5">
    <source>
        <dbReference type="ARBA" id="ARBA00022989"/>
    </source>
</evidence>
<dbReference type="EMBL" id="AP022836">
    <property type="protein sequence ID" value="BCA99512.1"/>
    <property type="molecule type" value="Genomic_DNA"/>
</dbReference>
<reference evidence="10" key="1">
    <citation type="submission" date="2020-03" db="EMBL/GenBank/DDBJ databases">
        <title>Complete genome sequence of Acinetobacter baumannii ATCC19606T, which is a model strain for tolerization of antimicrobial agents.</title>
        <authorList>
            <person name="Tsubouchi T."/>
            <person name="Suzuki M."/>
            <person name="Niki M."/>
            <person name="Oinuma K."/>
            <person name="Niki M."/>
            <person name="Shibayama K."/>
            <person name="Kakeya H."/>
            <person name="Kaneko Y."/>
        </authorList>
    </citation>
    <scope>NUCLEOTIDE SEQUENCE</scope>
    <source>
        <strain evidence="10">ATCC19606</strain>
    </source>
</reference>
<dbReference type="InterPro" id="IPR044669">
    <property type="entry name" value="YneE/VCCN1/2-like"/>
</dbReference>
<keyword evidence="4 9" id="KW-0812">Transmembrane</keyword>
<keyword evidence="3" id="KW-1003">Cell membrane</keyword>
<dbReference type="PANTHER" id="PTHR33281">
    <property type="entry name" value="UPF0187 PROTEIN YNEE"/>
    <property type="match status" value="1"/>
</dbReference>
<protein>
    <submittedName>
        <fullName evidence="10">Bestrophin</fullName>
    </submittedName>
</protein>
<evidence type="ECO:0000256" key="3">
    <source>
        <dbReference type="ARBA" id="ARBA00022475"/>
    </source>
</evidence>
<keyword evidence="2" id="KW-0813">Transport</keyword>
<comment type="similarity">
    <text evidence="8">Belongs to the anion channel-forming bestrophin (TC 1.A.46) family.</text>
</comment>
<feature type="transmembrane region" description="Helical" evidence="9">
    <location>
        <begin position="49"/>
        <end position="70"/>
    </location>
</feature>
<evidence type="ECO:0000256" key="6">
    <source>
        <dbReference type="ARBA" id="ARBA00023065"/>
    </source>
</evidence>
<feature type="transmembrane region" description="Helical" evidence="9">
    <location>
        <begin position="20"/>
        <end position="43"/>
    </location>
</feature>
<evidence type="ECO:0000256" key="2">
    <source>
        <dbReference type="ARBA" id="ARBA00022448"/>
    </source>
</evidence>
<keyword evidence="6" id="KW-0406">Ion transport</keyword>
<dbReference type="PANTHER" id="PTHR33281:SF19">
    <property type="entry name" value="VOLTAGE-DEPENDENT ANION CHANNEL-FORMING PROTEIN YNEE"/>
    <property type="match status" value="1"/>
</dbReference>
<dbReference type="AlphaFoldDB" id="A0A6F8TGE8"/>
<proteinExistence type="inferred from homology"/>
<name>A0A6F8TGE8_ACIBA</name>
<dbReference type="GO" id="GO:0005886">
    <property type="term" value="C:plasma membrane"/>
    <property type="evidence" value="ECO:0007669"/>
    <property type="project" value="UniProtKB-SubCell"/>
</dbReference>
<evidence type="ECO:0000256" key="4">
    <source>
        <dbReference type="ARBA" id="ARBA00022692"/>
    </source>
</evidence>